<keyword evidence="1" id="KW-0812">Transmembrane</keyword>
<reference evidence="2 3" key="1">
    <citation type="submission" date="2018-08" db="EMBL/GenBank/DDBJ databases">
        <title>Microbacterium oxydans strain HG3.</title>
        <authorList>
            <person name="ORTET P."/>
        </authorList>
    </citation>
    <scope>NUCLEOTIDE SEQUENCE [LARGE SCALE GENOMIC DNA]</scope>
    <source>
        <strain evidence="2 3">HG3</strain>
    </source>
</reference>
<sequence>MNIAEFQRQSSMSDGEERRLTRIALMVIAGLVAVTIAVTVITAGPAGVRTSAAAPRAGTVGQTQAASFQSPIASSTANVGDKLVEYAENTEPASSSTTDRLLADAGISSQTSTESGLALDTSQAFTRATENGSLILRVPFVSTVNLLDISGYTVMFNPDGSIASRAEVVYQAQTEHSGRVALWQDGQLQLDQIVSDGSESTPVGTAQPAFNWNTLNKCLTSAGIAQWALVAIGVACGVICGATLGIGCAACVAAAGGIIGSTAGECVAKAMVS</sequence>
<gene>
    <name evidence="2" type="ORF">CVS54_00279</name>
</gene>
<keyword evidence="1" id="KW-1133">Transmembrane helix</keyword>
<evidence type="ECO:0000313" key="2">
    <source>
        <dbReference type="EMBL" id="AZS38982.1"/>
    </source>
</evidence>
<proteinExistence type="predicted"/>
<organism evidence="2 3">
    <name type="scientific">Microbacterium oxydans</name>
    <dbReference type="NCBI Taxonomy" id="82380"/>
    <lineage>
        <taxon>Bacteria</taxon>
        <taxon>Bacillati</taxon>
        <taxon>Actinomycetota</taxon>
        <taxon>Actinomycetes</taxon>
        <taxon>Micrococcales</taxon>
        <taxon>Microbacteriaceae</taxon>
        <taxon>Microbacterium</taxon>
    </lineage>
</organism>
<dbReference type="AlphaFoldDB" id="A0A3Q9J464"/>
<accession>A0A3Q9J464</accession>
<dbReference type="EMBL" id="CP031422">
    <property type="protein sequence ID" value="AZS38982.1"/>
    <property type="molecule type" value="Genomic_DNA"/>
</dbReference>
<keyword evidence="1" id="KW-0472">Membrane</keyword>
<evidence type="ECO:0000313" key="3">
    <source>
        <dbReference type="Proteomes" id="UP000274841"/>
    </source>
</evidence>
<dbReference type="Proteomes" id="UP000274841">
    <property type="component" value="Chromosome"/>
</dbReference>
<dbReference type="RefSeq" id="WP_137772281.1">
    <property type="nucleotide sequence ID" value="NZ_CP031422.1"/>
</dbReference>
<dbReference type="KEGG" id="moy:CVS54_00279"/>
<evidence type="ECO:0000256" key="1">
    <source>
        <dbReference type="SAM" id="Phobius"/>
    </source>
</evidence>
<protein>
    <submittedName>
        <fullName evidence="2">Uncharacterized protein</fullName>
    </submittedName>
</protein>
<feature type="transmembrane region" description="Helical" evidence="1">
    <location>
        <begin position="20"/>
        <end position="41"/>
    </location>
</feature>
<name>A0A3Q9J464_9MICO</name>